<evidence type="ECO:0000256" key="1">
    <source>
        <dbReference type="ARBA" id="ARBA00001947"/>
    </source>
</evidence>
<name>Q2CEP5_OCEGH</name>
<dbReference type="GO" id="GO:0009231">
    <property type="term" value="P:riboflavin biosynthetic process"/>
    <property type="evidence" value="ECO:0007669"/>
    <property type="project" value="TreeGrafter"/>
</dbReference>
<dbReference type="GO" id="GO:0016811">
    <property type="term" value="F:hydrolase activity, acting on carbon-nitrogen (but not peptide) bonds, in linear amides"/>
    <property type="evidence" value="ECO:0007669"/>
    <property type="project" value="TreeGrafter"/>
</dbReference>
<dbReference type="STRING" id="314256.OG2516_17995"/>
<evidence type="ECO:0000313" key="8">
    <source>
        <dbReference type="Proteomes" id="UP000003635"/>
    </source>
</evidence>
<evidence type="ECO:0000313" key="7">
    <source>
        <dbReference type="EMBL" id="EAR51087.1"/>
    </source>
</evidence>
<dbReference type="InterPro" id="IPR003785">
    <property type="entry name" value="Creatininase/forma_Hydrolase"/>
</dbReference>
<dbReference type="eggNOG" id="COG1402">
    <property type="taxonomic scope" value="Bacteria"/>
</dbReference>
<comment type="similarity">
    <text evidence="5">Belongs to the creatininase superfamily.</text>
</comment>
<keyword evidence="4" id="KW-0862">Zinc</keyword>
<accession>Q2CEP5</accession>
<keyword evidence="2" id="KW-0479">Metal-binding</keyword>
<protein>
    <submittedName>
        <fullName evidence="7">Uncharacterized protein, putative amidase</fullName>
    </submittedName>
</protein>
<evidence type="ECO:0000256" key="5">
    <source>
        <dbReference type="ARBA" id="ARBA00024029"/>
    </source>
</evidence>
<evidence type="ECO:0000256" key="4">
    <source>
        <dbReference type="ARBA" id="ARBA00022833"/>
    </source>
</evidence>
<comment type="caution">
    <text evidence="7">The sequence shown here is derived from an EMBL/GenBank/DDBJ whole genome shotgun (WGS) entry which is preliminary data.</text>
</comment>
<dbReference type="Gene3D" id="3.40.50.10310">
    <property type="entry name" value="Creatininase"/>
    <property type="match status" value="1"/>
</dbReference>
<dbReference type="InterPro" id="IPR024087">
    <property type="entry name" value="Creatininase-like_sf"/>
</dbReference>
<comment type="cofactor">
    <cofactor evidence="1">
        <name>Zn(2+)</name>
        <dbReference type="ChEBI" id="CHEBI:29105"/>
    </cofactor>
</comment>
<dbReference type="SUPFAM" id="SSF102215">
    <property type="entry name" value="Creatininase"/>
    <property type="match status" value="1"/>
</dbReference>
<dbReference type="Pfam" id="PF02633">
    <property type="entry name" value="Creatininase"/>
    <property type="match status" value="1"/>
</dbReference>
<sequence>MIEWKRLTNHEVDALDRRLPVLIPVGLIEAHGPHLSLSVDIDTAEYFSRAIAERTGAILAPGLPYGFADEMRDYPGTIGLTTGTFTTVVKELALSFCHHGFTNLIFVSGHGANKAPCEAAFWAVWETYPDAKLACWNWWTEAGISGIHHADKGETEVAAVTGAVYHPERARDFKIDKPWYKLRSRHAIHPDSGGINGEPTQADLEQGAANRDKTVETLSARVADIMRAEGCASTTHD</sequence>
<evidence type="ECO:0000256" key="6">
    <source>
        <dbReference type="SAM" id="MobiDB-lite"/>
    </source>
</evidence>
<dbReference type="EMBL" id="AAOT01000017">
    <property type="protein sequence ID" value="EAR51087.1"/>
    <property type="molecule type" value="Genomic_DNA"/>
</dbReference>
<dbReference type="HOGENOM" id="CLU_055029_2_1_5"/>
<dbReference type="PANTHER" id="PTHR35005:SF1">
    <property type="entry name" value="2-AMINO-5-FORMYLAMINO-6-RIBOSYLAMINOPYRIMIDIN-4(3H)-ONE 5'-MONOPHOSPHATE DEFORMYLASE"/>
    <property type="match status" value="1"/>
</dbReference>
<proteinExistence type="inferred from homology"/>
<feature type="region of interest" description="Disordered" evidence="6">
    <location>
        <begin position="190"/>
        <end position="210"/>
    </location>
</feature>
<dbReference type="Proteomes" id="UP000003635">
    <property type="component" value="Unassembled WGS sequence"/>
</dbReference>
<evidence type="ECO:0000256" key="3">
    <source>
        <dbReference type="ARBA" id="ARBA00022801"/>
    </source>
</evidence>
<dbReference type="AlphaFoldDB" id="Q2CEP5"/>
<evidence type="ECO:0000256" key="2">
    <source>
        <dbReference type="ARBA" id="ARBA00022723"/>
    </source>
</evidence>
<dbReference type="OrthoDB" id="9801445at2"/>
<dbReference type="PANTHER" id="PTHR35005">
    <property type="entry name" value="3-DEHYDRO-SCYLLO-INOSOSE HYDROLASE"/>
    <property type="match status" value="1"/>
</dbReference>
<gene>
    <name evidence="7" type="ORF">OG2516_17995</name>
</gene>
<dbReference type="GO" id="GO:0046872">
    <property type="term" value="F:metal ion binding"/>
    <property type="evidence" value="ECO:0007669"/>
    <property type="project" value="UniProtKB-KW"/>
</dbReference>
<reference evidence="7 8" key="1">
    <citation type="journal article" date="2010" name="J. Bacteriol.">
        <title>Genome sequences of Oceanicola granulosus HTCC2516(T) and Oceanicola batsensis HTCC2597(TDelta).</title>
        <authorList>
            <person name="Thrash J.C."/>
            <person name="Cho J.C."/>
            <person name="Vergin K.L."/>
            <person name="Giovannoni S.J."/>
        </authorList>
    </citation>
    <scope>NUCLEOTIDE SEQUENCE [LARGE SCALE GENOMIC DNA]</scope>
    <source>
        <strain evidence="8">ATCC BAA-861 / DSM 15982 / KCTC 12143 / HTCC2516</strain>
    </source>
</reference>
<dbReference type="RefSeq" id="WP_007257067.1">
    <property type="nucleotide sequence ID" value="NZ_CH724110.1"/>
</dbReference>
<keyword evidence="8" id="KW-1185">Reference proteome</keyword>
<keyword evidence="3" id="KW-0378">Hydrolase</keyword>
<organism evidence="7 8">
    <name type="scientific">Oceanicola granulosus (strain ATCC BAA-861 / DSM 15982 / KCTC 12143 / HTCC2516)</name>
    <dbReference type="NCBI Taxonomy" id="314256"/>
    <lineage>
        <taxon>Bacteria</taxon>
        <taxon>Pseudomonadati</taxon>
        <taxon>Pseudomonadota</taxon>
        <taxon>Alphaproteobacteria</taxon>
        <taxon>Rhodobacterales</taxon>
        <taxon>Roseobacteraceae</taxon>
        <taxon>Oceanicola</taxon>
    </lineage>
</organism>